<dbReference type="InterPro" id="IPR029033">
    <property type="entry name" value="His_PPase_superfam"/>
</dbReference>
<dbReference type="EMBL" id="NXIF01000010">
    <property type="protein sequence ID" value="PKI81685.1"/>
    <property type="molecule type" value="Genomic_DNA"/>
</dbReference>
<evidence type="ECO:0000313" key="2">
    <source>
        <dbReference type="EMBL" id="PKI81685.1"/>
    </source>
</evidence>
<dbReference type="Pfam" id="PF00300">
    <property type="entry name" value="His_Phos_1"/>
    <property type="match status" value="1"/>
</dbReference>
<evidence type="ECO:0000256" key="1">
    <source>
        <dbReference type="PIRSR" id="PIRSR613078-2"/>
    </source>
</evidence>
<dbReference type="Proteomes" id="UP000233248">
    <property type="component" value="Unassembled WGS sequence"/>
</dbReference>
<dbReference type="KEGG" id="ahs:AHALO_1992"/>
<proteinExistence type="predicted"/>
<reference evidence="2 3" key="1">
    <citation type="submission" date="2017-09" db="EMBL/GenBank/DDBJ databases">
        <title>Genomics of the genus Arcobacter.</title>
        <authorList>
            <person name="Perez-Cataluna A."/>
            <person name="Figueras M.J."/>
            <person name="Salas-Masso N."/>
        </authorList>
    </citation>
    <scope>NUCLEOTIDE SEQUENCE [LARGE SCALE GENOMIC DNA]</scope>
    <source>
        <strain evidence="2 3">DSM 18005</strain>
    </source>
</reference>
<dbReference type="CDD" id="cd07067">
    <property type="entry name" value="HP_PGM_like"/>
    <property type="match status" value="1"/>
</dbReference>
<protein>
    <submittedName>
        <fullName evidence="2">Phosphohistidine phosphatase</fullName>
    </submittedName>
</protein>
<organism evidence="2 3">
    <name type="scientific">Malaciobacter halophilus</name>
    <dbReference type="NCBI Taxonomy" id="197482"/>
    <lineage>
        <taxon>Bacteria</taxon>
        <taxon>Pseudomonadati</taxon>
        <taxon>Campylobacterota</taxon>
        <taxon>Epsilonproteobacteria</taxon>
        <taxon>Campylobacterales</taxon>
        <taxon>Arcobacteraceae</taxon>
        <taxon>Malaciobacter</taxon>
    </lineage>
</organism>
<dbReference type="OrthoDB" id="9810154at2"/>
<dbReference type="RefSeq" id="WP_101183764.1">
    <property type="nucleotide sequence ID" value="NZ_CP031218.1"/>
</dbReference>
<keyword evidence="3" id="KW-1185">Reference proteome</keyword>
<dbReference type="Gene3D" id="3.40.50.1240">
    <property type="entry name" value="Phosphoglycerate mutase-like"/>
    <property type="match status" value="1"/>
</dbReference>
<comment type="caution">
    <text evidence="2">The sequence shown here is derived from an EMBL/GenBank/DDBJ whole genome shotgun (WGS) entry which is preliminary data.</text>
</comment>
<evidence type="ECO:0000313" key="3">
    <source>
        <dbReference type="Proteomes" id="UP000233248"/>
    </source>
</evidence>
<dbReference type="PANTHER" id="PTHR47623">
    <property type="entry name" value="OS09G0287300 PROTEIN"/>
    <property type="match status" value="1"/>
</dbReference>
<feature type="binding site" evidence="1">
    <location>
        <position position="58"/>
    </location>
    <ligand>
        <name>substrate</name>
    </ligand>
</feature>
<name>A0A2N1J545_9BACT</name>
<dbReference type="AlphaFoldDB" id="A0A2N1J545"/>
<dbReference type="SUPFAM" id="SSF53254">
    <property type="entry name" value="Phosphoglycerate mutase-like"/>
    <property type="match status" value="1"/>
</dbReference>
<gene>
    <name evidence="2" type="ORF">CP960_03040</name>
</gene>
<accession>A0A2N1J545</accession>
<dbReference type="InterPro" id="IPR013078">
    <property type="entry name" value="His_Pase_superF_clade-1"/>
</dbReference>
<dbReference type="SMART" id="SM00855">
    <property type="entry name" value="PGAM"/>
    <property type="match status" value="1"/>
</dbReference>
<sequence length="163" mass="19077">MKKLYLIRHAKSSWKNLTLEDFDRPLNKRGKRNAPFMGNLLHQLGVNPDIIVASPSYRTRKTAEIIAKEVNYDKHKIDYYEDLYEASLNDILDTLKYLDDKNKIVFLIGHNPSLNLFAQEVLDFDENIPTCGILEIEFSCDLWQDISSKNSKLISFEYPKKYE</sequence>
<dbReference type="PANTHER" id="PTHR47623:SF1">
    <property type="entry name" value="OS09G0287300 PROTEIN"/>
    <property type="match status" value="1"/>
</dbReference>